<comment type="caution">
    <text evidence="2">The sequence shown here is derived from an EMBL/GenBank/DDBJ whole genome shotgun (WGS) entry which is preliminary data.</text>
</comment>
<dbReference type="InterPro" id="IPR010540">
    <property type="entry name" value="CmpB_TMEM229"/>
</dbReference>
<feature type="transmembrane region" description="Helical" evidence="1">
    <location>
        <begin position="158"/>
        <end position="179"/>
    </location>
</feature>
<gene>
    <name evidence="2" type="ORF">HMPREF3196_01659</name>
</gene>
<evidence type="ECO:0008006" key="4">
    <source>
        <dbReference type="Google" id="ProtNLM"/>
    </source>
</evidence>
<proteinExistence type="predicted"/>
<keyword evidence="1" id="KW-0472">Membrane</keyword>
<dbReference type="AlphaFoldDB" id="A0A133KLF4"/>
<dbReference type="Pfam" id="PF06541">
    <property type="entry name" value="ABC_trans_CmpB"/>
    <property type="match status" value="1"/>
</dbReference>
<dbReference type="PATRIC" id="fig|1681.53.peg.1625"/>
<name>A0A133KLF4_BIFBI</name>
<evidence type="ECO:0000313" key="2">
    <source>
        <dbReference type="EMBL" id="KWZ80519.1"/>
    </source>
</evidence>
<reference evidence="2 3" key="1">
    <citation type="submission" date="2016-01" db="EMBL/GenBank/DDBJ databases">
        <authorList>
            <person name="Oliw E.H."/>
        </authorList>
    </citation>
    <scope>NUCLEOTIDE SEQUENCE [LARGE SCALE GENOMIC DNA]</scope>
    <source>
        <strain evidence="2 3">MJR8628B</strain>
    </source>
</reference>
<keyword evidence="1" id="KW-0812">Transmembrane</keyword>
<feature type="transmembrane region" description="Helical" evidence="1">
    <location>
        <begin position="127"/>
        <end position="146"/>
    </location>
</feature>
<organism evidence="2 3">
    <name type="scientific">Bifidobacterium bifidum</name>
    <dbReference type="NCBI Taxonomy" id="1681"/>
    <lineage>
        <taxon>Bacteria</taxon>
        <taxon>Bacillati</taxon>
        <taxon>Actinomycetota</taxon>
        <taxon>Actinomycetes</taxon>
        <taxon>Bifidobacteriales</taxon>
        <taxon>Bifidobacteriaceae</taxon>
        <taxon>Bifidobacterium</taxon>
    </lineage>
</organism>
<dbReference type="Proteomes" id="UP000070092">
    <property type="component" value="Unassembled WGS sequence"/>
</dbReference>
<accession>A0A133KLF4</accession>
<dbReference type="EMBL" id="LRPO01000044">
    <property type="protein sequence ID" value="KWZ80519.1"/>
    <property type="molecule type" value="Genomic_DNA"/>
</dbReference>
<evidence type="ECO:0000313" key="3">
    <source>
        <dbReference type="Proteomes" id="UP000070092"/>
    </source>
</evidence>
<keyword evidence="1" id="KW-1133">Transmembrane helix</keyword>
<feature type="transmembrane region" description="Helical" evidence="1">
    <location>
        <begin position="60"/>
        <end position="78"/>
    </location>
</feature>
<feature type="transmembrane region" description="Helical" evidence="1">
    <location>
        <begin position="27"/>
        <end position="48"/>
    </location>
</feature>
<protein>
    <recommendedName>
        <fullName evidence="4">Transporter</fullName>
    </recommendedName>
</protein>
<feature type="transmembrane region" description="Helical" evidence="1">
    <location>
        <begin position="84"/>
        <end position="106"/>
    </location>
</feature>
<sequence length="297" mass="33867">MRRFRPHDRKEDAMTPMDVLIVVERFFLYWLAYSFAGWVWETGLSVVLRKRFEDRGMLNGPICPIYGFGGLLVVVLLHDVNNPLSLFLSSGVLACTLEYASSWAIEKLYHMRFWDYSGKPFNINGRVYLNGFLAFGAGATCIKLVVQPWMSDIVRSWPIWLLHAVAGLSFIVVVIDAAITQAGLRSLDSRLAKVSEGIKALKSQQIRQIDTRISEADEQWRETSAKLRGQAEQAYDRFAAGAQQGIRAASRPVADAGELVRRSLNRQQRRLIRTFPKMVSLRDLTITDMIRDLWNRL</sequence>
<evidence type="ECO:0000256" key="1">
    <source>
        <dbReference type="SAM" id="Phobius"/>
    </source>
</evidence>